<dbReference type="PANTHER" id="PTHR43711">
    <property type="entry name" value="TWO-COMPONENT HISTIDINE KINASE"/>
    <property type="match status" value="1"/>
</dbReference>
<evidence type="ECO:0000259" key="7">
    <source>
        <dbReference type="PROSITE" id="PS50109"/>
    </source>
</evidence>
<comment type="catalytic activity">
    <reaction evidence="1">
        <text>ATP + protein L-histidine = ADP + protein N-phospho-L-histidine.</text>
        <dbReference type="EC" id="2.7.13.3"/>
    </reaction>
</comment>
<dbReference type="InterPro" id="IPR003594">
    <property type="entry name" value="HATPase_dom"/>
</dbReference>
<dbReference type="NCBIfam" id="TIGR00229">
    <property type="entry name" value="sensory_box"/>
    <property type="match status" value="1"/>
</dbReference>
<dbReference type="Pfam" id="PF13426">
    <property type="entry name" value="PAS_9"/>
    <property type="match status" value="1"/>
</dbReference>
<dbReference type="InterPro" id="IPR003661">
    <property type="entry name" value="HisK_dim/P_dom"/>
</dbReference>
<dbReference type="RefSeq" id="WP_079684424.1">
    <property type="nucleotide sequence ID" value="NZ_FUYQ01000028.1"/>
</dbReference>
<evidence type="ECO:0000256" key="5">
    <source>
        <dbReference type="ARBA" id="ARBA00022777"/>
    </source>
</evidence>
<gene>
    <name evidence="8" type="ORF">SAMN05660349_03027</name>
</gene>
<dbReference type="AlphaFoldDB" id="A0A1T5ELU1"/>
<dbReference type="SMART" id="SM00387">
    <property type="entry name" value="HATPase_c"/>
    <property type="match status" value="1"/>
</dbReference>
<feature type="domain" description="Histidine kinase" evidence="7">
    <location>
        <begin position="526"/>
        <end position="741"/>
    </location>
</feature>
<dbReference type="Gene3D" id="1.10.287.130">
    <property type="match status" value="1"/>
</dbReference>
<dbReference type="SUPFAM" id="SSF55874">
    <property type="entry name" value="ATPase domain of HSP90 chaperone/DNA topoisomerase II/histidine kinase"/>
    <property type="match status" value="1"/>
</dbReference>
<keyword evidence="9" id="KW-1185">Reference proteome</keyword>
<dbReference type="PANTHER" id="PTHR43711:SF26">
    <property type="entry name" value="SENSOR HISTIDINE KINASE RCSC"/>
    <property type="match status" value="1"/>
</dbReference>
<dbReference type="InterPro" id="IPR050736">
    <property type="entry name" value="Sensor_HK_Regulatory"/>
</dbReference>
<dbReference type="EMBL" id="FUYQ01000028">
    <property type="protein sequence ID" value="SKB84728.1"/>
    <property type="molecule type" value="Genomic_DNA"/>
</dbReference>
<dbReference type="PRINTS" id="PR00344">
    <property type="entry name" value="BCTRLSENSOR"/>
</dbReference>
<evidence type="ECO:0000256" key="4">
    <source>
        <dbReference type="ARBA" id="ARBA00022679"/>
    </source>
</evidence>
<dbReference type="InterPro" id="IPR035965">
    <property type="entry name" value="PAS-like_dom_sf"/>
</dbReference>
<proteinExistence type="predicted"/>
<evidence type="ECO:0000313" key="9">
    <source>
        <dbReference type="Proteomes" id="UP000190852"/>
    </source>
</evidence>
<keyword evidence="3" id="KW-0597">Phosphoprotein</keyword>
<dbReference type="SMART" id="SM00091">
    <property type="entry name" value="PAS"/>
    <property type="match status" value="3"/>
</dbReference>
<dbReference type="InterPro" id="IPR005467">
    <property type="entry name" value="His_kinase_dom"/>
</dbReference>
<dbReference type="Proteomes" id="UP000190852">
    <property type="component" value="Unassembled WGS sequence"/>
</dbReference>
<evidence type="ECO:0000256" key="6">
    <source>
        <dbReference type="ARBA" id="ARBA00023012"/>
    </source>
</evidence>
<dbReference type="CDD" id="cd00082">
    <property type="entry name" value="HisKA"/>
    <property type="match status" value="1"/>
</dbReference>
<sequence length="741" mass="84310">MHIGDNNSNNINSWNSYFEFIPCAMLTLDAGGIVTQCNPACLELFCSEKSLVGYSLFNDPNFTPSLIARFRTESGFTVSLPYDFAKVPYSTCFRQKLIHITLKVKFLQDSGNGAPGYFVCITEGALPEAEKSPKKVYSSDALSFTKEELLKIAELIPDLIFVVDKDLYYRKTFAYGSKLGHLYIPEDQLLNKHVTEVLPAKQARLIMLAIQAAFKRNKSTKVKYSLHIDGIDQFYMARVIPFNDTSVFMMVQCITDSYVSEMNVQMLSYAVNHTNEKIMMLDDSGAVVYASNRLKTKYGLKKTNNNYPSALFSNLFQGESWELIKKQLETSEFVKVEDMFTNMEGIKSPMELYFYKVLDIVKGNMYWCFARNITERHTYRKEIEGVNKLMTTILDSLPLAIGVKSVRDDFRYVYFNAEAKRVLHQITEEVVGKTDFDLFPGSDFPYQVRTKDMLAIEKGIYSEYAVPFTGPDGAEHIMNRLHIYVNNPDNPQIVSVFWDVTEQHNNQVELIKEREKNSLKSAFLSNISHEIRTPLNAITGFSELICEAETLDEKSAYKQQIGENNERLLNLIDDMLLMSEIDSDMAELSFTRVPVKTLCNNLFNRFSGKEPQGVTFTFDSGDSPECILLTDELMLERVFIYLLENAFKFTSRGAVTLSYQINTEHETCKTVVLTVSDTGIGIDPAYSEQIYEQFFKIEKYSQGPGLGLTLAKRIMHLLGGSIWFESREGGGTLFHAKLPLS</sequence>
<keyword evidence="6" id="KW-0902">Two-component regulatory system</keyword>
<name>A0A1T5ELU1_9BACT</name>
<keyword evidence="4" id="KW-0808">Transferase</keyword>
<organism evidence="8 9">
    <name type="scientific">Parabacteroides chartae</name>
    <dbReference type="NCBI Taxonomy" id="1037355"/>
    <lineage>
        <taxon>Bacteria</taxon>
        <taxon>Pseudomonadati</taxon>
        <taxon>Bacteroidota</taxon>
        <taxon>Bacteroidia</taxon>
        <taxon>Bacteroidales</taxon>
        <taxon>Tannerellaceae</taxon>
        <taxon>Parabacteroides</taxon>
    </lineage>
</organism>
<dbReference type="Pfam" id="PF00512">
    <property type="entry name" value="HisKA"/>
    <property type="match status" value="1"/>
</dbReference>
<dbReference type="Pfam" id="PF13188">
    <property type="entry name" value="PAS_8"/>
    <property type="match status" value="1"/>
</dbReference>
<dbReference type="InterPro" id="IPR036097">
    <property type="entry name" value="HisK_dim/P_sf"/>
</dbReference>
<dbReference type="InterPro" id="IPR000014">
    <property type="entry name" value="PAS"/>
</dbReference>
<evidence type="ECO:0000256" key="3">
    <source>
        <dbReference type="ARBA" id="ARBA00022553"/>
    </source>
</evidence>
<keyword evidence="5" id="KW-0418">Kinase</keyword>
<dbReference type="InterPro" id="IPR004358">
    <property type="entry name" value="Sig_transdc_His_kin-like_C"/>
</dbReference>
<dbReference type="InterPro" id="IPR013656">
    <property type="entry name" value="PAS_4"/>
</dbReference>
<reference evidence="9" key="1">
    <citation type="submission" date="2017-02" db="EMBL/GenBank/DDBJ databases">
        <authorList>
            <person name="Varghese N."/>
            <person name="Submissions S."/>
        </authorList>
    </citation>
    <scope>NUCLEOTIDE SEQUENCE [LARGE SCALE GENOMIC DNA]</scope>
    <source>
        <strain evidence="9">DSM 24967</strain>
    </source>
</reference>
<dbReference type="SUPFAM" id="SSF47384">
    <property type="entry name" value="Homodimeric domain of signal transducing histidine kinase"/>
    <property type="match status" value="1"/>
</dbReference>
<dbReference type="EC" id="2.7.13.3" evidence="2"/>
<dbReference type="InterPro" id="IPR036890">
    <property type="entry name" value="HATPase_C_sf"/>
</dbReference>
<accession>A0A1T5ELU1</accession>
<dbReference type="Pfam" id="PF08448">
    <property type="entry name" value="PAS_4"/>
    <property type="match status" value="2"/>
</dbReference>
<protein>
    <recommendedName>
        <fullName evidence="2">histidine kinase</fullName>
        <ecNumber evidence="2">2.7.13.3</ecNumber>
    </recommendedName>
</protein>
<dbReference type="Gene3D" id="3.30.565.10">
    <property type="entry name" value="Histidine kinase-like ATPase, C-terminal domain"/>
    <property type="match status" value="1"/>
</dbReference>
<dbReference type="PROSITE" id="PS50109">
    <property type="entry name" value="HIS_KIN"/>
    <property type="match status" value="1"/>
</dbReference>
<evidence type="ECO:0000256" key="2">
    <source>
        <dbReference type="ARBA" id="ARBA00012438"/>
    </source>
</evidence>
<dbReference type="GO" id="GO:0000155">
    <property type="term" value="F:phosphorelay sensor kinase activity"/>
    <property type="evidence" value="ECO:0007669"/>
    <property type="project" value="InterPro"/>
</dbReference>
<dbReference type="SUPFAM" id="SSF55785">
    <property type="entry name" value="PYP-like sensor domain (PAS domain)"/>
    <property type="match status" value="2"/>
</dbReference>
<dbReference type="Pfam" id="PF02518">
    <property type="entry name" value="HATPase_c"/>
    <property type="match status" value="1"/>
</dbReference>
<dbReference type="SMART" id="SM00388">
    <property type="entry name" value="HisKA"/>
    <property type="match status" value="1"/>
</dbReference>
<evidence type="ECO:0000256" key="1">
    <source>
        <dbReference type="ARBA" id="ARBA00000085"/>
    </source>
</evidence>
<dbReference type="Gene3D" id="3.30.450.20">
    <property type="entry name" value="PAS domain"/>
    <property type="match status" value="2"/>
</dbReference>
<dbReference type="CDD" id="cd00130">
    <property type="entry name" value="PAS"/>
    <property type="match status" value="1"/>
</dbReference>
<evidence type="ECO:0000313" key="8">
    <source>
        <dbReference type="EMBL" id="SKB84728.1"/>
    </source>
</evidence>